<keyword evidence="2" id="KW-1185">Reference proteome</keyword>
<reference evidence="1 2" key="1">
    <citation type="submission" date="2021-01" db="EMBL/GenBank/DDBJ databases">
        <title>Genomic Encyclopedia of Type Strains, Phase IV (KMG-IV): sequencing the most valuable type-strain genomes for metagenomic binning, comparative biology and taxonomic classification.</title>
        <authorList>
            <person name="Goeker M."/>
        </authorList>
    </citation>
    <scope>NUCLEOTIDE SEQUENCE [LARGE SCALE GENOMIC DNA]</scope>
    <source>
        <strain evidence="1 2">DSM 23711</strain>
    </source>
</reference>
<protein>
    <submittedName>
        <fullName evidence="1">Fructose-1,6-bisphosphatase</fullName>
    </submittedName>
</protein>
<accession>A0ABS2N0K9</accession>
<sequence>MKNRIMKLGKALVKELNLDPGVDTLGRWMAHYIAEQIEIAEQADVSSRADAEQKCFETILKLWDHRSSMPNGKRAFESFEPIFNVLEKLDPENKQPYYFINRNEKSLMPKNLNAIEKDLNQWLDVAEGIDQVARVWLEYVFEQATLCATDEKTKEWLKNSIVLQETYELSIISNLLAADDIWDENKSDKQRRCDKLNSRIKQLEAFNEFNQNLLSIYRKELEEI</sequence>
<evidence type="ECO:0000313" key="2">
    <source>
        <dbReference type="Proteomes" id="UP001296943"/>
    </source>
</evidence>
<dbReference type="RefSeq" id="WP_204499302.1">
    <property type="nucleotide sequence ID" value="NZ_JAFBDR010000009.1"/>
</dbReference>
<dbReference type="EMBL" id="JAFBDR010000009">
    <property type="protein sequence ID" value="MBM7571578.1"/>
    <property type="molecule type" value="Genomic_DNA"/>
</dbReference>
<name>A0ABS2N0K9_9BACI</name>
<comment type="caution">
    <text evidence="1">The sequence shown here is derived from an EMBL/GenBank/DDBJ whole genome shotgun (WGS) entry which is preliminary data.</text>
</comment>
<gene>
    <name evidence="1" type="ORF">JOC48_002074</name>
</gene>
<dbReference type="Proteomes" id="UP001296943">
    <property type="component" value="Unassembled WGS sequence"/>
</dbReference>
<evidence type="ECO:0000313" key="1">
    <source>
        <dbReference type="EMBL" id="MBM7571578.1"/>
    </source>
</evidence>
<proteinExistence type="predicted"/>
<organism evidence="1 2">
    <name type="scientific">Aquibacillus albus</name>
    <dbReference type="NCBI Taxonomy" id="1168171"/>
    <lineage>
        <taxon>Bacteria</taxon>
        <taxon>Bacillati</taxon>
        <taxon>Bacillota</taxon>
        <taxon>Bacilli</taxon>
        <taxon>Bacillales</taxon>
        <taxon>Bacillaceae</taxon>
        <taxon>Aquibacillus</taxon>
    </lineage>
</organism>